<feature type="domain" description="SIS" evidence="3">
    <location>
        <begin position="57"/>
        <end position="222"/>
    </location>
</feature>
<dbReference type="EMBL" id="CABFNS010000901">
    <property type="protein sequence ID" value="VUC35008.1"/>
    <property type="molecule type" value="Genomic_DNA"/>
</dbReference>
<dbReference type="NCBIfam" id="TIGR00274">
    <property type="entry name" value="N-acetylmuramic acid 6-phosphate etherase"/>
    <property type="match status" value="1"/>
</dbReference>
<dbReference type="Gene3D" id="3.40.50.10490">
    <property type="entry name" value="Glucose-6-phosphate isomerase like protein, domain 1"/>
    <property type="match status" value="1"/>
</dbReference>
<proteinExistence type="inferred from homology"/>
<sequence>MPSSLADLQTEQKNSKTYDIDIVSTTRLCEVINEEDATVSKAVQKCLPQVAATIDMIVPRLLVGGRVIYTGAGTSGRLGVLDASEIPPTFSAPHNQFIGLIAGGDRAIRNAVEGAEDSEADGAADLNQLTPTLSKDDIVVGIASSGRTPYVLGGLKYARSVGAATVGLACVHPSSLKGLCDVLIECVTGPEVVTGSTRLKAGTATKMILNMISTGSQIKIGKTFGNLMVDLKMSNEKLRDRARRVVRTVVPSTSALDINKEDVLDQVLANCDGHVKLSILVATLGCSPEEGRSRLEAYHGSLRHALEMK</sequence>
<dbReference type="InterPro" id="IPR040190">
    <property type="entry name" value="MURQ/GCKR"/>
</dbReference>
<dbReference type="InterPro" id="IPR005488">
    <property type="entry name" value="Etherase_MurQ"/>
</dbReference>
<dbReference type="PROSITE" id="PS51464">
    <property type="entry name" value="SIS"/>
    <property type="match status" value="1"/>
</dbReference>
<dbReference type="SUPFAM" id="SSF53697">
    <property type="entry name" value="SIS domain"/>
    <property type="match status" value="1"/>
</dbReference>
<keyword evidence="1" id="KW-0456">Lyase</keyword>
<accession>A0ABY6UUV1</accession>
<dbReference type="Pfam" id="PF22645">
    <property type="entry name" value="GKRP_SIS_N"/>
    <property type="match status" value="1"/>
</dbReference>
<dbReference type="CDD" id="cd05007">
    <property type="entry name" value="SIS_Etherase"/>
    <property type="match status" value="1"/>
</dbReference>
<name>A0ABY6UUV1_BIOOC</name>
<dbReference type="InterPro" id="IPR001347">
    <property type="entry name" value="SIS_dom"/>
</dbReference>
<evidence type="ECO:0000313" key="5">
    <source>
        <dbReference type="Proteomes" id="UP000766486"/>
    </source>
</evidence>
<dbReference type="InterPro" id="IPR046348">
    <property type="entry name" value="SIS_dom_sf"/>
</dbReference>
<dbReference type="InterPro" id="IPR005486">
    <property type="entry name" value="Glucokinase_regulatory_CS"/>
</dbReference>
<dbReference type="PANTHER" id="PTHR10088">
    <property type="entry name" value="GLUCOKINASE REGULATORY PROTEIN"/>
    <property type="match status" value="1"/>
</dbReference>
<evidence type="ECO:0000256" key="1">
    <source>
        <dbReference type="ARBA" id="ARBA00023239"/>
    </source>
</evidence>
<evidence type="ECO:0000259" key="3">
    <source>
        <dbReference type="PROSITE" id="PS51464"/>
    </source>
</evidence>
<protein>
    <recommendedName>
        <fullName evidence="3">SIS domain-containing protein</fullName>
    </recommendedName>
</protein>
<dbReference type="Proteomes" id="UP000766486">
    <property type="component" value="Unassembled WGS sequence"/>
</dbReference>
<gene>
    <name evidence="4" type="ORF">CLO192961_LOCUS401111</name>
</gene>
<dbReference type="NCBIfam" id="NF009222">
    <property type="entry name" value="PRK12570.1"/>
    <property type="match status" value="1"/>
</dbReference>
<evidence type="ECO:0000256" key="2">
    <source>
        <dbReference type="ARBA" id="ARBA00023277"/>
    </source>
</evidence>
<organism evidence="4 5">
    <name type="scientific">Bionectria ochroleuca</name>
    <name type="common">Gliocladium roseum</name>
    <dbReference type="NCBI Taxonomy" id="29856"/>
    <lineage>
        <taxon>Eukaryota</taxon>
        <taxon>Fungi</taxon>
        <taxon>Dikarya</taxon>
        <taxon>Ascomycota</taxon>
        <taxon>Pezizomycotina</taxon>
        <taxon>Sordariomycetes</taxon>
        <taxon>Hypocreomycetidae</taxon>
        <taxon>Hypocreales</taxon>
        <taxon>Bionectriaceae</taxon>
        <taxon>Clonostachys</taxon>
    </lineage>
</organism>
<dbReference type="Gene3D" id="1.10.8.1080">
    <property type="match status" value="1"/>
</dbReference>
<keyword evidence="2" id="KW-0119">Carbohydrate metabolism</keyword>
<dbReference type="NCBIfam" id="NF003915">
    <property type="entry name" value="PRK05441.1"/>
    <property type="match status" value="1"/>
</dbReference>
<comment type="caution">
    <text evidence="4">The sequence shown here is derived from an EMBL/GenBank/DDBJ whole genome shotgun (WGS) entry which is preliminary data.</text>
</comment>
<evidence type="ECO:0000313" key="4">
    <source>
        <dbReference type="EMBL" id="VUC35008.1"/>
    </source>
</evidence>
<dbReference type="PANTHER" id="PTHR10088:SF4">
    <property type="entry name" value="GLUCOKINASE REGULATORY PROTEIN"/>
    <property type="match status" value="1"/>
</dbReference>
<keyword evidence="5" id="KW-1185">Reference proteome</keyword>
<reference evidence="4 5" key="1">
    <citation type="submission" date="2019-06" db="EMBL/GenBank/DDBJ databases">
        <authorList>
            <person name="Broberg M."/>
        </authorList>
    </citation>
    <scope>NUCLEOTIDE SEQUENCE [LARGE SCALE GENOMIC DNA]</scope>
</reference>
<dbReference type="PROSITE" id="PS01272">
    <property type="entry name" value="GCKR"/>
    <property type="match status" value="1"/>
</dbReference>
<dbReference type="HAMAP" id="MF_00068">
    <property type="entry name" value="MurQ"/>
    <property type="match status" value="1"/>
</dbReference>